<evidence type="ECO:0000256" key="1">
    <source>
        <dbReference type="ARBA" id="ARBA00004651"/>
    </source>
</evidence>
<evidence type="ECO:0000256" key="6">
    <source>
        <dbReference type="PIRNR" id="PIRNR018968"/>
    </source>
</evidence>
<dbReference type="RefSeq" id="WP_003486386.1">
    <property type="nucleotide sequence ID" value="NZ_JXSU01000007.1"/>
</dbReference>
<dbReference type="GO" id="GO:0005886">
    <property type="term" value="C:plasma membrane"/>
    <property type="evidence" value="ECO:0007669"/>
    <property type="project" value="UniProtKB-SubCell"/>
</dbReference>
<keyword evidence="6" id="KW-0813">Transport</keyword>
<dbReference type="PIRSF" id="PIRSF018968">
    <property type="entry name" value="ABC_permease_BceB"/>
    <property type="match status" value="1"/>
</dbReference>
<organism evidence="8 9">
    <name type="scientific">Clostridium botulinum B2 450</name>
    <dbReference type="NCBI Taxonomy" id="1379739"/>
    <lineage>
        <taxon>Bacteria</taxon>
        <taxon>Bacillati</taxon>
        <taxon>Bacillota</taxon>
        <taxon>Clostridia</taxon>
        <taxon>Eubacteriales</taxon>
        <taxon>Clostridiaceae</taxon>
        <taxon>Clostridium</taxon>
    </lineage>
</organism>
<dbReference type="Proteomes" id="UP000032250">
    <property type="component" value="Unassembled WGS sequence"/>
</dbReference>
<feature type="transmembrane region" description="Helical" evidence="6">
    <location>
        <begin position="53"/>
        <end position="76"/>
    </location>
</feature>
<protein>
    <submittedName>
        <fullName evidence="8">Permease</fullName>
    </submittedName>
</protein>
<feature type="transmembrane region" description="Helical" evidence="6">
    <location>
        <begin position="197"/>
        <end position="218"/>
    </location>
</feature>
<evidence type="ECO:0000259" key="7">
    <source>
        <dbReference type="Pfam" id="PF02687"/>
    </source>
</evidence>
<dbReference type="Pfam" id="PF02687">
    <property type="entry name" value="FtsX"/>
    <property type="match status" value="1"/>
</dbReference>
<evidence type="ECO:0000256" key="5">
    <source>
        <dbReference type="ARBA" id="ARBA00023136"/>
    </source>
</evidence>
<feature type="transmembrane region" description="Helical" evidence="6">
    <location>
        <begin position="88"/>
        <end position="107"/>
    </location>
</feature>
<dbReference type="PATRIC" id="fig|1379739.3.peg.1970"/>
<dbReference type="InterPro" id="IPR027022">
    <property type="entry name" value="ABC_permease_BceB-typ"/>
</dbReference>
<accession>A0A0D1AKD9</accession>
<evidence type="ECO:0000256" key="3">
    <source>
        <dbReference type="ARBA" id="ARBA00022692"/>
    </source>
</evidence>
<name>A0A0D1AKD9_CLOBO</name>
<keyword evidence="2 6" id="KW-1003">Cell membrane</keyword>
<keyword evidence="5 6" id="KW-0472">Membrane</keyword>
<comment type="subcellular location">
    <subcellularLocation>
        <location evidence="1 6">Cell membrane</location>
        <topology evidence="1 6">Multi-pass membrane protein</topology>
    </subcellularLocation>
</comment>
<sequence>MTLFNIALNNIKNNFKNYWTFFLSSTFSVFVLYLFISIVNNNSIKSEFEGKQMLTLLFIVASYITAIFSSYFVWYSNSFLIKSRNKEFALYMILGMSKMQTFVLSFIENFITTVGAFFLGITLGLIFNKFFLMLLYTMIGAHGDVKIQLSLKAFGVCFVVFGFMFILISIHSFILMHKGNIIELFNASRKTEKDLKVSFITSFIALLSIIFLGVGYYIAIKKITFNINLAYVVVLLVVIGTILFFIGVTSCIIYFSKKNEKNLFKGTKLIAISQISYRFKSNVSTLSVISVTTTIALCAMIACFGLFDKVEENTRYVRPFSVEYIKDNDRIDKIFQDTVKKHKEVSVKNNKNIELLEVKAKVSFYSNSNTFFIINESQFNKIANSEKTNRRVTLKNSTDCYFFQMKDFAANKSVIGEIIELMSKNKKYNLKISGTDMKYFIGMEHFKETFVVKDIVYNEIKSTISKEKVFKIAGYTFENEYFLKDFIQDLKKQIPPKNNLLTYYESYSYGLKMTGMMAFIGIFIGLVFLTATGSIIYFKIIMEAQEDKNKFITLKKIGASEKEIKKAISEELFILFGLPFIVAVSNSYVASIVLGKMMALKIYKAFAIIILVYAVFYSGYYLITLKSYIKTISD</sequence>
<gene>
    <name evidence="8" type="ORF">N495_08115</name>
</gene>
<dbReference type="AlphaFoldDB" id="A0A0D1AKD9"/>
<feature type="transmembrane region" description="Helical" evidence="6">
    <location>
        <begin position="516"/>
        <end position="538"/>
    </location>
</feature>
<keyword evidence="3 6" id="KW-0812">Transmembrane</keyword>
<feature type="transmembrane region" description="Helical" evidence="6">
    <location>
        <begin position="283"/>
        <end position="307"/>
    </location>
</feature>
<comment type="caution">
    <text evidence="8">The sequence shown here is derived from an EMBL/GenBank/DDBJ whole genome shotgun (WGS) entry which is preliminary data.</text>
</comment>
<feature type="transmembrane region" description="Helical" evidence="6">
    <location>
        <begin position="151"/>
        <end position="176"/>
    </location>
</feature>
<comment type="similarity">
    <text evidence="6">Belongs to the ABC-4 integral membrane protein family.</text>
</comment>
<evidence type="ECO:0000256" key="4">
    <source>
        <dbReference type="ARBA" id="ARBA00022989"/>
    </source>
</evidence>
<feature type="transmembrane region" description="Helical" evidence="6">
    <location>
        <begin position="602"/>
        <end position="623"/>
    </location>
</feature>
<dbReference type="PANTHER" id="PTHR46795">
    <property type="entry name" value="ABC TRANSPORTER PERMEASE-RELATED-RELATED"/>
    <property type="match status" value="1"/>
</dbReference>
<dbReference type="EMBL" id="JXSU01000007">
    <property type="protein sequence ID" value="KIS23559.1"/>
    <property type="molecule type" value="Genomic_DNA"/>
</dbReference>
<evidence type="ECO:0000313" key="8">
    <source>
        <dbReference type="EMBL" id="KIS23559.1"/>
    </source>
</evidence>
<feature type="transmembrane region" description="Helical" evidence="6">
    <location>
        <begin position="230"/>
        <end position="255"/>
    </location>
</feature>
<keyword evidence="4 6" id="KW-1133">Transmembrane helix</keyword>
<proteinExistence type="inferred from homology"/>
<dbReference type="InterPro" id="IPR003838">
    <property type="entry name" value="ABC3_permease_C"/>
</dbReference>
<evidence type="ECO:0000256" key="2">
    <source>
        <dbReference type="ARBA" id="ARBA00022475"/>
    </source>
</evidence>
<feature type="transmembrane region" description="Helical" evidence="6">
    <location>
        <begin position="572"/>
        <end position="590"/>
    </location>
</feature>
<reference evidence="8 9" key="1">
    <citation type="submission" date="2014-06" db="EMBL/GenBank/DDBJ databases">
        <title>Genome characterization of distinct group I Clostridium botulinum lineages.</title>
        <authorList>
            <person name="Giordani F."/>
            <person name="Anselmo A."/>
            <person name="Fillo S."/>
            <person name="Palozzi A.M."/>
            <person name="Fortunato A."/>
            <person name="Gentile B."/>
            <person name="Ciammaruconi A."/>
            <person name="Anniballi F."/>
            <person name="De Medici D."/>
            <person name="Lista F."/>
        </authorList>
    </citation>
    <scope>NUCLEOTIDE SEQUENCE [LARGE SCALE GENOMIC DNA]</scope>
    <source>
        <strain evidence="8 9">B2 450</strain>
    </source>
</reference>
<dbReference type="PANTHER" id="PTHR46795:SF3">
    <property type="entry name" value="ABC TRANSPORTER PERMEASE"/>
    <property type="match status" value="1"/>
</dbReference>
<dbReference type="InterPro" id="IPR052536">
    <property type="entry name" value="ABC-4_Integral_Memb_Prot"/>
</dbReference>
<feature type="transmembrane region" description="Helical" evidence="6">
    <location>
        <begin position="114"/>
        <end position="139"/>
    </location>
</feature>
<dbReference type="OrthoDB" id="9781780at2"/>
<feature type="transmembrane region" description="Helical" evidence="6">
    <location>
        <begin position="18"/>
        <end position="41"/>
    </location>
</feature>
<dbReference type="HOGENOM" id="CLU_022800_2_1_9"/>
<dbReference type="GO" id="GO:0055085">
    <property type="term" value="P:transmembrane transport"/>
    <property type="evidence" value="ECO:0007669"/>
    <property type="project" value="UniProtKB-UniRule"/>
</dbReference>
<evidence type="ECO:0000313" key="9">
    <source>
        <dbReference type="Proteomes" id="UP000032250"/>
    </source>
</evidence>
<feature type="domain" description="ABC3 transporter permease C-terminal" evidence="7">
    <location>
        <begin position="59"/>
        <end position="171"/>
    </location>
</feature>